<evidence type="ECO:0000256" key="1">
    <source>
        <dbReference type="SAM" id="Phobius"/>
    </source>
</evidence>
<feature type="transmembrane region" description="Helical" evidence="1">
    <location>
        <begin position="6"/>
        <end position="27"/>
    </location>
</feature>
<accession>A0A9W6QNM4</accession>
<sequence>MGVLEFVAQIIGALAWPTFALVIILVVRKPLVAMLKDVALRRLKVGPFEAEWERVTADVKDQIGAQPPVGEDAPHALEIELSSEVAVAPAVAVLEAFSLIEREIRDILTAAGITDVRGGAVVLAREALRRELISRESVSSVKGLSVLRNLVAHGSAREVSSAQAAEYVALADAVLFALRGESGRAAQ</sequence>
<keyword evidence="3" id="KW-1185">Reference proteome</keyword>
<name>A0A9W6QNM4_9PSEU</name>
<evidence type="ECO:0000313" key="2">
    <source>
        <dbReference type="EMBL" id="GLW92877.1"/>
    </source>
</evidence>
<dbReference type="AlphaFoldDB" id="A0A9W6QNM4"/>
<keyword evidence="1" id="KW-0812">Transmembrane</keyword>
<organism evidence="2 3">
    <name type="scientific">Actinokineospora globicatena</name>
    <dbReference type="NCBI Taxonomy" id="103729"/>
    <lineage>
        <taxon>Bacteria</taxon>
        <taxon>Bacillati</taxon>
        <taxon>Actinomycetota</taxon>
        <taxon>Actinomycetes</taxon>
        <taxon>Pseudonocardiales</taxon>
        <taxon>Pseudonocardiaceae</taxon>
        <taxon>Actinokineospora</taxon>
    </lineage>
</organism>
<keyword evidence="1" id="KW-0472">Membrane</keyword>
<proteinExistence type="predicted"/>
<protein>
    <recommendedName>
        <fullName evidence="4">DUF4145 domain-containing protein</fullName>
    </recommendedName>
</protein>
<evidence type="ECO:0008006" key="4">
    <source>
        <dbReference type="Google" id="ProtNLM"/>
    </source>
</evidence>
<dbReference type="Proteomes" id="UP001165042">
    <property type="component" value="Unassembled WGS sequence"/>
</dbReference>
<dbReference type="EMBL" id="BSSD01000005">
    <property type="protein sequence ID" value="GLW92877.1"/>
    <property type="molecule type" value="Genomic_DNA"/>
</dbReference>
<reference evidence="2" key="1">
    <citation type="submission" date="2023-02" db="EMBL/GenBank/DDBJ databases">
        <title>Actinokineospora globicatena NBRC 15670.</title>
        <authorList>
            <person name="Ichikawa N."/>
            <person name="Sato H."/>
            <person name="Tonouchi N."/>
        </authorList>
    </citation>
    <scope>NUCLEOTIDE SEQUENCE</scope>
    <source>
        <strain evidence="2">NBRC 15670</strain>
    </source>
</reference>
<dbReference type="RefSeq" id="WP_285611326.1">
    <property type="nucleotide sequence ID" value="NZ_BSSD01000005.1"/>
</dbReference>
<comment type="caution">
    <text evidence="2">The sequence shown here is derived from an EMBL/GenBank/DDBJ whole genome shotgun (WGS) entry which is preliminary data.</text>
</comment>
<gene>
    <name evidence="2" type="ORF">Aglo03_36930</name>
</gene>
<evidence type="ECO:0000313" key="3">
    <source>
        <dbReference type="Proteomes" id="UP001165042"/>
    </source>
</evidence>
<keyword evidence="1" id="KW-1133">Transmembrane helix</keyword>